<proteinExistence type="predicted"/>
<dbReference type="SUPFAM" id="SSF82784">
    <property type="entry name" value="OsmC-like"/>
    <property type="match status" value="1"/>
</dbReference>
<dbReference type="InterPro" id="IPR003718">
    <property type="entry name" value="OsmC/Ohr_fam"/>
</dbReference>
<keyword evidence="2" id="KW-1185">Reference proteome</keyword>
<protein>
    <submittedName>
        <fullName evidence="1">Peroxiredoxin</fullName>
    </submittedName>
</protein>
<accession>A0ABQ2I3G9</accession>
<organism evidence="1 2">
    <name type="scientific">Terrabacter tumescens</name>
    <dbReference type="NCBI Taxonomy" id="60443"/>
    <lineage>
        <taxon>Bacteria</taxon>
        <taxon>Bacillati</taxon>
        <taxon>Actinomycetota</taxon>
        <taxon>Actinomycetes</taxon>
        <taxon>Micrococcales</taxon>
        <taxon>Intrasporangiaceae</taxon>
        <taxon>Terrabacter</taxon>
    </lineage>
</organism>
<evidence type="ECO:0000313" key="2">
    <source>
        <dbReference type="Proteomes" id="UP000623461"/>
    </source>
</evidence>
<reference evidence="2" key="1">
    <citation type="journal article" date="2019" name="Int. J. Syst. Evol. Microbiol.">
        <title>The Global Catalogue of Microorganisms (GCM) 10K type strain sequencing project: providing services to taxonomists for standard genome sequencing and annotation.</title>
        <authorList>
            <consortium name="The Broad Institute Genomics Platform"/>
            <consortium name="The Broad Institute Genome Sequencing Center for Infectious Disease"/>
            <person name="Wu L."/>
            <person name="Ma J."/>
        </authorList>
    </citation>
    <scope>NUCLEOTIDE SEQUENCE [LARGE SCALE GENOMIC DNA]</scope>
    <source>
        <strain evidence="2">JCM 1365</strain>
    </source>
</reference>
<dbReference type="NCBIfam" id="TIGR03562">
    <property type="entry name" value="osmo_induc_OsmC"/>
    <property type="match status" value="1"/>
</dbReference>
<dbReference type="InterPro" id="IPR036102">
    <property type="entry name" value="OsmC/Ohrsf"/>
</dbReference>
<dbReference type="EMBL" id="BMNZ01000005">
    <property type="protein sequence ID" value="GGM98462.1"/>
    <property type="molecule type" value="Genomic_DNA"/>
</dbReference>
<dbReference type="Proteomes" id="UP000623461">
    <property type="component" value="Unassembled WGS sequence"/>
</dbReference>
<dbReference type="Gene3D" id="3.30.300.20">
    <property type="match status" value="1"/>
</dbReference>
<dbReference type="InterPro" id="IPR019904">
    <property type="entry name" value="Peroxiredoxin_OsmC"/>
</dbReference>
<dbReference type="InterPro" id="IPR052707">
    <property type="entry name" value="OsmC_Ohr_Peroxiredoxin"/>
</dbReference>
<dbReference type="Pfam" id="PF02566">
    <property type="entry name" value="OsmC"/>
    <property type="match status" value="1"/>
</dbReference>
<name>A0ABQ2I3G9_9MICO</name>
<dbReference type="InterPro" id="IPR015946">
    <property type="entry name" value="KH_dom-like_a/b"/>
</dbReference>
<gene>
    <name evidence="1" type="primary">osmC</name>
    <name evidence="1" type="ORF">GCM10009721_26730</name>
</gene>
<dbReference type="PANTHER" id="PTHR42830">
    <property type="entry name" value="OSMOTICALLY INDUCIBLE FAMILY PROTEIN"/>
    <property type="match status" value="1"/>
</dbReference>
<comment type="caution">
    <text evidence="1">The sequence shown here is derived from an EMBL/GenBank/DDBJ whole genome shotgun (WGS) entry which is preliminary data.</text>
</comment>
<dbReference type="PANTHER" id="PTHR42830:SF1">
    <property type="entry name" value="OSMOTICALLY INDUCIBLE FAMILY PROTEIN"/>
    <property type="match status" value="1"/>
</dbReference>
<sequence length="126" mass="13048">MGLGRGGDAFAYSLRSRTEDDAGTNPEELLGAAHAGCFSMSLSDLLEGAGHPATEISTTARVTMEEKGGSFSITTIDLVARGHVEGIDEETFRRLAAQAKETCPVSRLFASATITLDAALDASLGG</sequence>
<evidence type="ECO:0000313" key="1">
    <source>
        <dbReference type="EMBL" id="GGM98462.1"/>
    </source>
</evidence>